<feature type="signal peptide" evidence="1">
    <location>
        <begin position="1"/>
        <end position="22"/>
    </location>
</feature>
<dbReference type="InterPro" id="IPR042095">
    <property type="entry name" value="SUMF_sf"/>
</dbReference>
<comment type="caution">
    <text evidence="3">The sequence shown here is derived from an EMBL/GenBank/DDBJ whole genome shotgun (WGS) entry which is preliminary data.</text>
</comment>
<dbReference type="InterPro" id="IPR005532">
    <property type="entry name" value="SUMF_dom"/>
</dbReference>
<protein>
    <submittedName>
        <fullName evidence="3">Formylglycine-generating enzyme required for sulfatase activity</fullName>
    </submittedName>
</protein>
<dbReference type="Pfam" id="PF03781">
    <property type="entry name" value="FGE-sulfatase"/>
    <property type="match status" value="1"/>
</dbReference>
<name>A0A7W7ZIC4_9BACT</name>
<gene>
    <name evidence="3" type="ORF">HDF16_005216</name>
</gene>
<sequence>MFINRQVYVALAFMAVHPFATGQTVHTGDPTPARTAAVFQDCPECPELVVIPAGTFQIGSPANEPGRFDEEGPQREVKIKKFAAAKYIVTRLEWTTFVRSTEQNTDKGCDYSMLPKEHEANASWMNLGFEQDDTHPVVCVSWSDAHDYVLWLGQKTGHKYRLLTESEWEYAARGGTTTPYPWGQTASHENANYGGDDHAGYGVAAGRDKWVGTSPVGSFPPNQFGLYDMHGNVMQWVEDCFSKDYLGLPTDGSAFVVSAPIRATGEFAAMNGTNSCAYRMLRGGDWGDTPAMIRSASRNWAPSPGQLLQTYKSSGLGIRVARDLD</sequence>
<dbReference type="PANTHER" id="PTHR23150:SF35">
    <property type="entry name" value="BLL6746 PROTEIN"/>
    <property type="match status" value="1"/>
</dbReference>
<reference evidence="3 4" key="1">
    <citation type="submission" date="2020-08" db="EMBL/GenBank/DDBJ databases">
        <title>Genomic Encyclopedia of Type Strains, Phase IV (KMG-V): Genome sequencing to study the core and pangenomes of soil and plant-associated prokaryotes.</title>
        <authorList>
            <person name="Whitman W."/>
        </authorList>
    </citation>
    <scope>NUCLEOTIDE SEQUENCE [LARGE SCALE GENOMIC DNA]</scope>
    <source>
        <strain evidence="3 4">M8UP14</strain>
    </source>
</reference>
<keyword evidence="1" id="KW-0732">Signal</keyword>
<feature type="domain" description="Sulfatase-modifying factor enzyme-like" evidence="2">
    <location>
        <begin position="45"/>
        <end position="322"/>
    </location>
</feature>
<dbReference type="SUPFAM" id="SSF56436">
    <property type="entry name" value="C-type lectin-like"/>
    <property type="match status" value="1"/>
</dbReference>
<organism evidence="3 4">
    <name type="scientific">Granulicella aggregans</name>
    <dbReference type="NCBI Taxonomy" id="474949"/>
    <lineage>
        <taxon>Bacteria</taxon>
        <taxon>Pseudomonadati</taxon>
        <taxon>Acidobacteriota</taxon>
        <taxon>Terriglobia</taxon>
        <taxon>Terriglobales</taxon>
        <taxon>Acidobacteriaceae</taxon>
        <taxon>Granulicella</taxon>
    </lineage>
</organism>
<evidence type="ECO:0000259" key="2">
    <source>
        <dbReference type="Pfam" id="PF03781"/>
    </source>
</evidence>
<evidence type="ECO:0000313" key="3">
    <source>
        <dbReference type="EMBL" id="MBB5060480.1"/>
    </source>
</evidence>
<dbReference type="RefSeq" id="WP_184222804.1">
    <property type="nucleotide sequence ID" value="NZ_JACHIP010000014.1"/>
</dbReference>
<dbReference type="Proteomes" id="UP000540989">
    <property type="component" value="Unassembled WGS sequence"/>
</dbReference>
<evidence type="ECO:0000256" key="1">
    <source>
        <dbReference type="SAM" id="SignalP"/>
    </source>
</evidence>
<keyword evidence="4" id="KW-1185">Reference proteome</keyword>
<evidence type="ECO:0000313" key="4">
    <source>
        <dbReference type="Proteomes" id="UP000540989"/>
    </source>
</evidence>
<dbReference type="GO" id="GO:0120147">
    <property type="term" value="F:formylglycine-generating oxidase activity"/>
    <property type="evidence" value="ECO:0007669"/>
    <property type="project" value="TreeGrafter"/>
</dbReference>
<dbReference type="PANTHER" id="PTHR23150">
    <property type="entry name" value="SULFATASE MODIFYING FACTOR 1, 2"/>
    <property type="match status" value="1"/>
</dbReference>
<dbReference type="InterPro" id="IPR051043">
    <property type="entry name" value="Sulfatase_Mod_Factor_Kinase"/>
</dbReference>
<dbReference type="EMBL" id="JACHIP010000014">
    <property type="protein sequence ID" value="MBB5060480.1"/>
    <property type="molecule type" value="Genomic_DNA"/>
</dbReference>
<dbReference type="Gene3D" id="3.90.1580.10">
    <property type="entry name" value="paralog of FGE (formylglycine-generating enzyme)"/>
    <property type="match status" value="1"/>
</dbReference>
<dbReference type="InterPro" id="IPR016187">
    <property type="entry name" value="CTDL_fold"/>
</dbReference>
<accession>A0A7W7ZIC4</accession>
<proteinExistence type="predicted"/>
<dbReference type="AlphaFoldDB" id="A0A7W7ZIC4"/>
<feature type="chain" id="PRO_5030617533" evidence="1">
    <location>
        <begin position="23"/>
        <end position="325"/>
    </location>
</feature>